<dbReference type="Proteomes" id="UP000559010">
    <property type="component" value="Unassembled WGS sequence"/>
</dbReference>
<keyword evidence="2" id="KW-0560">Oxidoreductase</keyword>
<evidence type="ECO:0000256" key="3">
    <source>
        <dbReference type="RuleBase" id="RU000363"/>
    </source>
</evidence>
<comment type="caution">
    <text evidence="4">The sequence shown here is derived from an EMBL/GenBank/DDBJ whole genome shotgun (WGS) entry which is preliminary data.</text>
</comment>
<dbReference type="PRINTS" id="PR00081">
    <property type="entry name" value="GDHRDH"/>
</dbReference>
<dbReference type="InterPro" id="IPR036291">
    <property type="entry name" value="NAD(P)-bd_dom_sf"/>
</dbReference>
<dbReference type="Pfam" id="PF00106">
    <property type="entry name" value="adh_short"/>
    <property type="match status" value="1"/>
</dbReference>
<name>A0A848J2G8_9BACT</name>
<dbReference type="InterPro" id="IPR002347">
    <property type="entry name" value="SDR_fam"/>
</dbReference>
<keyword evidence="5" id="KW-1185">Reference proteome</keyword>
<dbReference type="InterPro" id="IPR020904">
    <property type="entry name" value="Sc_DH/Rdtase_CS"/>
</dbReference>
<comment type="similarity">
    <text evidence="1 3">Belongs to the short-chain dehydrogenases/reductases (SDR) family.</text>
</comment>
<reference evidence="4 5" key="1">
    <citation type="submission" date="2020-04" db="EMBL/GenBank/DDBJ databases">
        <title>Flammeovirgaceae bacterium KN852 isolated from deep sea.</title>
        <authorList>
            <person name="Zhang D.-C."/>
        </authorList>
    </citation>
    <scope>NUCLEOTIDE SEQUENCE [LARGE SCALE GENOMIC DNA]</scope>
    <source>
        <strain evidence="4 5">KN852</strain>
    </source>
</reference>
<dbReference type="PRINTS" id="PR00080">
    <property type="entry name" value="SDRFAMILY"/>
</dbReference>
<organism evidence="4 5">
    <name type="scientific">Marinigracilibium pacificum</name>
    <dbReference type="NCBI Taxonomy" id="2729599"/>
    <lineage>
        <taxon>Bacteria</taxon>
        <taxon>Pseudomonadati</taxon>
        <taxon>Bacteroidota</taxon>
        <taxon>Cytophagia</taxon>
        <taxon>Cytophagales</taxon>
        <taxon>Flammeovirgaceae</taxon>
        <taxon>Marinigracilibium</taxon>
    </lineage>
</organism>
<evidence type="ECO:0000256" key="1">
    <source>
        <dbReference type="ARBA" id="ARBA00006484"/>
    </source>
</evidence>
<accession>A0A848J2G8</accession>
<dbReference type="PROSITE" id="PS00061">
    <property type="entry name" value="ADH_SHORT"/>
    <property type="match status" value="1"/>
</dbReference>
<evidence type="ECO:0000256" key="2">
    <source>
        <dbReference type="ARBA" id="ARBA00023002"/>
    </source>
</evidence>
<dbReference type="PANTHER" id="PTHR44196">
    <property type="entry name" value="DEHYDROGENASE/REDUCTASE SDR FAMILY MEMBER 7B"/>
    <property type="match status" value="1"/>
</dbReference>
<dbReference type="AlphaFoldDB" id="A0A848J2G8"/>
<dbReference type="EMBL" id="JABBNU010000002">
    <property type="protein sequence ID" value="NMM47382.1"/>
    <property type="molecule type" value="Genomic_DNA"/>
</dbReference>
<proteinExistence type="inferred from homology"/>
<dbReference type="RefSeq" id="WP_169678010.1">
    <property type="nucleotide sequence ID" value="NZ_JABBNU010000002.1"/>
</dbReference>
<evidence type="ECO:0000313" key="4">
    <source>
        <dbReference type="EMBL" id="NMM47382.1"/>
    </source>
</evidence>
<dbReference type="SUPFAM" id="SSF51735">
    <property type="entry name" value="NAD(P)-binding Rossmann-fold domains"/>
    <property type="match status" value="1"/>
</dbReference>
<sequence>MELTNKKIVITGGSAGIGKSFLKEFIARGATEFAIIGRREEPLEKLAKEFPQVNFVLIQGDVSALRDIERIVLMVKNHLGGADLLINNAGVVSAGALEEITDEDIINQININLTGLILLTKKMMPLLKKSNEGAVVNISSGLGYIAMPFYSVYAATKAGVRQFTDALRREYHEYPLHFMTVYPTATDTPMMKNAEMDRKMDDPDMVAKVSIDGIVKKELNVVFGGEQRLKDIKTNFEDPLKIDEKAKQNFEVLKKRTSKHRAM</sequence>
<dbReference type="GO" id="GO:0016491">
    <property type="term" value="F:oxidoreductase activity"/>
    <property type="evidence" value="ECO:0007669"/>
    <property type="project" value="UniProtKB-KW"/>
</dbReference>
<dbReference type="Gene3D" id="3.40.50.720">
    <property type="entry name" value="NAD(P)-binding Rossmann-like Domain"/>
    <property type="match status" value="1"/>
</dbReference>
<dbReference type="CDD" id="cd05233">
    <property type="entry name" value="SDR_c"/>
    <property type="match status" value="1"/>
</dbReference>
<evidence type="ECO:0000313" key="5">
    <source>
        <dbReference type="Proteomes" id="UP000559010"/>
    </source>
</evidence>
<protein>
    <submittedName>
        <fullName evidence="4">SDR family oxidoreductase</fullName>
    </submittedName>
</protein>
<dbReference type="GO" id="GO:0016020">
    <property type="term" value="C:membrane"/>
    <property type="evidence" value="ECO:0007669"/>
    <property type="project" value="TreeGrafter"/>
</dbReference>
<dbReference type="PANTHER" id="PTHR44196:SF1">
    <property type="entry name" value="DEHYDROGENASE_REDUCTASE SDR FAMILY MEMBER 7B"/>
    <property type="match status" value="1"/>
</dbReference>
<gene>
    <name evidence="4" type="ORF">HH304_03160</name>
</gene>